<feature type="chain" id="PRO_5008789170" evidence="1">
    <location>
        <begin position="19"/>
        <end position="108"/>
    </location>
</feature>
<reference evidence="3" key="3">
    <citation type="submission" date="2015-06" db="UniProtKB">
        <authorList>
            <consortium name="EnsemblMetazoa"/>
        </authorList>
    </citation>
    <scope>IDENTIFICATION</scope>
</reference>
<keyword evidence="1" id="KW-0732">Signal</keyword>
<evidence type="ECO:0000313" key="3">
    <source>
        <dbReference type="EnsemblMetazoa" id="CapteP186296"/>
    </source>
</evidence>
<dbReference type="Proteomes" id="UP000014760">
    <property type="component" value="Unassembled WGS sequence"/>
</dbReference>
<accession>R7VLN9</accession>
<protein>
    <submittedName>
        <fullName evidence="2 3">Uncharacterized protein</fullName>
    </submittedName>
</protein>
<evidence type="ECO:0000256" key="1">
    <source>
        <dbReference type="SAM" id="SignalP"/>
    </source>
</evidence>
<evidence type="ECO:0000313" key="4">
    <source>
        <dbReference type="Proteomes" id="UP000014760"/>
    </source>
</evidence>
<name>R7VLN9_CAPTE</name>
<keyword evidence="4" id="KW-1185">Reference proteome</keyword>
<dbReference type="HOGENOM" id="CLU_2173394_0_0_1"/>
<organism evidence="2">
    <name type="scientific">Capitella teleta</name>
    <name type="common">Polychaete worm</name>
    <dbReference type="NCBI Taxonomy" id="283909"/>
    <lineage>
        <taxon>Eukaryota</taxon>
        <taxon>Metazoa</taxon>
        <taxon>Spiralia</taxon>
        <taxon>Lophotrochozoa</taxon>
        <taxon>Annelida</taxon>
        <taxon>Polychaeta</taxon>
        <taxon>Sedentaria</taxon>
        <taxon>Scolecida</taxon>
        <taxon>Capitellidae</taxon>
        <taxon>Capitella</taxon>
    </lineage>
</organism>
<proteinExistence type="predicted"/>
<dbReference type="EnsemblMetazoa" id="CapteT186296">
    <property type="protein sequence ID" value="CapteP186296"/>
    <property type="gene ID" value="CapteG186296"/>
</dbReference>
<dbReference type="EMBL" id="AMQN01016289">
    <property type="status" value="NOT_ANNOTATED_CDS"/>
    <property type="molecule type" value="Genomic_DNA"/>
</dbReference>
<gene>
    <name evidence="2" type="ORF">CAPTEDRAFT_186296</name>
</gene>
<reference evidence="2 4" key="2">
    <citation type="journal article" date="2013" name="Nature">
        <title>Insights into bilaterian evolution from three spiralian genomes.</title>
        <authorList>
            <person name="Simakov O."/>
            <person name="Marletaz F."/>
            <person name="Cho S.J."/>
            <person name="Edsinger-Gonzales E."/>
            <person name="Havlak P."/>
            <person name="Hellsten U."/>
            <person name="Kuo D.H."/>
            <person name="Larsson T."/>
            <person name="Lv J."/>
            <person name="Arendt D."/>
            <person name="Savage R."/>
            <person name="Osoegawa K."/>
            <person name="de Jong P."/>
            <person name="Grimwood J."/>
            <person name="Chapman J.A."/>
            <person name="Shapiro H."/>
            <person name="Aerts A."/>
            <person name="Otillar R.P."/>
            <person name="Terry A.Y."/>
            <person name="Boore J.L."/>
            <person name="Grigoriev I.V."/>
            <person name="Lindberg D.R."/>
            <person name="Seaver E.C."/>
            <person name="Weisblat D.A."/>
            <person name="Putnam N.H."/>
            <person name="Rokhsar D.S."/>
        </authorList>
    </citation>
    <scope>NUCLEOTIDE SEQUENCE</scope>
    <source>
        <strain evidence="2 4">I ESC-2004</strain>
    </source>
</reference>
<evidence type="ECO:0000313" key="2">
    <source>
        <dbReference type="EMBL" id="ELU18456.1"/>
    </source>
</evidence>
<sequence>MNSIVAILLVCCVAMSVAWPWSQTPHGVVPGFTRGPHGIAAVYRNDLRQLAVNHRAEAVGASDGTADYYGVPGAGKYVVDNRYLSYQGYGSPRHQGYGSSYNNYATYW</sequence>
<feature type="signal peptide" evidence="1">
    <location>
        <begin position="1"/>
        <end position="18"/>
    </location>
</feature>
<reference evidence="4" key="1">
    <citation type="submission" date="2012-12" db="EMBL/GenBank/DDBJ databases">
        <authorList>
            <person name="Hellsten U."/>
            <person name="Grimwood J."/>
            <person name="Chapman J.A."/>
            <person name="Shapiro H."/>
            <person name="Aerts A."/>
            <person name="Otillar R.P."/>
            <person name="Terry A.Y."/>
            <person name="Boore J.L."/>
            <person name="Simakov O."/>
            <person name="Marletaz F."/>
            <person name="Cho S.-J."/>
            <person name="Edsinger-Gonzales E."/>
            <person name="Havlak P."/>
            <person name="Kuo D.-H."/>
            <person name="Larsson T."/>
            <person name="Lv J."/>
            <person name="Arendt D."/>
            <person name="Savage R."/>
            <person name="Osoegawa K."/>
            <person name="de Jong P."/>
            <person name="Lindberg D.R."/>
            <person name="Seaver E.C."/>
            <person name="Weisblat D.A."/>
            <person name="Putnam N.H."/>
            <person name="Grigoriev I.V."/>
            <person name="Rokhsar D.S."/>
        </authorList>
    </citation>
    <scope>NUCLEOTIDE SEQUENCE</scope>
    <source>
        <strain evidence="4">I ESC-2004</strain>
    </source>
</reference>
<dbReference type="EMBL" id="KB291912">
    <property type="protein sequence ID" value="ELU18456.1"/>
    <property type="molecule type" value="Genomic_DNA"/>
</dbReference>
<dbReference type="AlphaFoldDB" id="R7VLN9"/>